<evidence type="ECO:0000256" key="10">
    <source>
        <dbReference type="ARBA" id="ARBA00023157"/>
    </source>
</evidence>
<evidence type="ECO:0000313" key="17">
    <source>
        <dbReference type="Proteomes" id="UP001472677"/>
    </source>
</evidence>
<dbReference type="Pfam" id="PF13947">
    <property type="entry name" value="GUB_WAK_bind"/>
    <property type="match status" value="2"/>
</dbReference>
<dbReference type="Gene3D" id="3.30.200.20">
    <property type="entry name" value="Phosphorylase Kinase, domain 1"/>
    <property type="match status" value="1"/>
</dbReference>
<evidence type="ECO:0000256" key="6">
    <source>
        <dbReference type="ARBA" id="ARBA00022777"/>
    </source>
</evidence>
<keyword evidence="8" id="KW-1133">Transmembrane helix</keyword>
<dbReference type="EMBL" id="JBBPBM010000021">
    <property type="protein sequence ID" value="KAK8548347.1"/>
    <property type="molecule type" value="Genomic_DNA"/>
</dbReference>
<dbReference type="PROSITE" id="PS50011">
    <property type="entry name" value="PROTEIN_KINASE_DOM"/>
    <property type="match status" value="1"/>
</dbReference>
<keyword evidence="6" id="KW-0808">Transferase</keyword>
<dbReference type="PANTHER" id="PTHR27005:SF432">
    <property type="entry name" value="WALL-ASSOCIATED RECEPTOR KINASE-LIKE 6"/>
    <property type="match status" value="1"/>
</dbReference>
<comment type="catalytic activity">
    <reaction evidence="12">
        <text>L-seryl-[protein] + ATP = O-phospho-L-seryl-[protein] + ADP + H(+)</text>
        <dbReference type="Rhea" id="RHEA:17989"/>
        <dbReference type="Rhea" id="RHEA-COMP:9863"/>
        <dbReference type="Rhea" id="RHEA-COMP:11604"/>
        <dbReference type="ChEBI" id="CHEBI:15378"/>
        <dbReference type="ChEBI" id="CHEBI:29999"/>
        <dbReference type="ChEBI" id="CHEBI:30616"/>
        <dbReference type="ChEBI" id="CHEBI:83421"/>
        <dbReference type="ChEBI" id="CHEBI:456216"/>
    </reaction>
</comment>
<name>A0ABR2DY98_9ROSI</name>
<evidence type="ECO:0000256" key="1">
    <source>
        <dbReference type="ARBA" id="ARBA00004479"/>
    </source>
</evidence>
<evidence type="ECO:0000256" key="3">
    <source>
        <dbReference type="ARBA" id="ARBA00022692"/>
    </source>
</evidence>
<evidence type="ECO:0000256" key="8">
    <source>
        <dbReference type="ARBA" id="ARBA00022989"/>
    </source>
</evidence>
<keyword evidence="3" id="KW-0812">Transmembrane</keyword>
<evidence type="ECO:0000256" key="2">
    <source>
        <dbReference type="ARBA" id="ARBA00022553"/>
    </source>
</evidence>
<dbReference type="InterPro" id="IPR045274">
    <property type="entry name" value="WAK-like"/>
</dbReference>
<keyword evidence="9" id="KW-0472">Membrane</keyword>
<dbReference type="InterPro" id="IPR025287">
    <property type="entry name" value="WAK_GUB"/>
</dbReference>
<evidence type="ECO:0000256" key="14">
    <source>
        <dbReference type="SAM" id="SignalP"/>
    </source>
</evidence>
<evidence type="ECO:0000256" key="9">
    <source>
        <dbReference type="ARBA" id="ARBA00023136"/>
    </source>
</evidence>
<proteinExistence type="predicted"/>
<evidence type="ECO:0000256" key="13">
    <source>
        <dbReference type="ARBA" id="ARBA00047951"/>
    </source>
</evidence>
<evidence type="ECO:0000256" key="11">
    <source>
        <dbReference type="ARBA" id="ARBA00023180"/>
    </source>
</evidence>
<dbReference type="PANTHER" id="PTHR27005">
    <property type="entry name" value="WALL-ASSOCIATED RECEPTOR KINASE-LIKE 21"/>
    <property type="match status" value="1"/>
</dbReference>
<evidence type="ECO:0000256" key="4">
    <source>
        <dbReference type="ARBA" id="ARBA00022729"/>
    </source>
</evidence>
<keyword evidence="5" id="KW-0547">Nucleotide-binding</keyword>
<comment type="catalytic activity">
    <reaction evidence="13">
        <text>L-threonyl-[protein] + ATP = O-phospho-L-threonyl-[protein] + ADP + H(+)</text>
        <dbReference type="Rhea" id="RHEA:46608"/>
        <dbReference type="Rhea" id="RHEA-COMP:11060"/>
        <dbReference type="Rhea" id="RHEA-COMP:11605"/>
        <dbReference type="ChEBI" id="CHEBI:15378"/>
        <dbReference type="ChEBI" id="CHEBI:30013"/>
        <dbReference type="ChEBI" id="CHEBI:30616"/>
        <dbReference type="ChEBI" id="CHEBI:61977"/>
        <dbReference type="ChEBI" id="CHEBI:456216"/>
    </reaction>
</comment>
<dbReference type="Proteomes" id="UP001472677">
    <property type="component" value="Unassembled WGS sequence"/>
</dbReference>
<dbReference type="InterPro" id="IPR000719">
    <property type="entry name" value="Prot_kinase_dom"/>
</dbReference>
<dbReference type="Pfam" id="PF00069">
    <property type="entry name" value="Pkinase"/>
    <property type="match status" value="1"/>
</dbReference>
<evidence type="ECO:0000313" key="16">
    <source>
        <dbReference type="EMBL" id="KAK8548347.1"/>
    </source>
</evidence>
<comment type="subcellular location">
    <subcellularLocation>
        <location evidence="1">Membrane</location>
        <topology evidence="1">Single-pass type I membrane protein</topology>
    </subcellularLocation>
</comment>
<organism evidence="16 17">
    <name type="scientific">Hibiscus sabdariffa</name>
    <name type="common">roselle</name>
    <dbReference type="NCBI Taxonomy" id="183260"/>
    <lineage>
        <taxon>Eukaryota</taxon>
        <taxon>Viridiplantae</taxon>
        <taxon>Streptophyta</taxon>
        <taxon>Embryophyta</taxon>
        <taxon>Tracheophyta</taxon>
        <taxon>Spermatophyta</taxon>
        <taxon>Magnoliopsida</taxon>
        <taxon>eudicotyledons</taxon>
        <taxon>Gunneridae</taxon>
        <taxon>Pentapetalae</taxon>
        <taxon>rosids</taxon>
        <taxon>malvids</taxon>
        <taxon>Malvales</taxon>
        <taxon>Malvaceae</taxon>
        <taxon>Malvoideae</taxon>
        <taxon>Hibiscus</taxon>
    </lineage>
</organism>
<dbReference type="InterPro" id="IPR008271">
    <property type="entry name" value="Ser/Thr_kinase_AS"/>
</dbReference>
<evidence type="ECO:0000256" key="5">
    <source>
        <dbReference type="ARBA" id="ARBA00022741"/>
    </source>
</evidence>
<dbReference type="InterPro" id="IPR011009">
    <property type="entry name" value="Kinase-like_dom_sf"/>
</dbReference>
<evidence type="ECO:0000259" key="15">
    <source>
        <dbReference type="PROSITE" id="PS50011"/>
    </source>
</evidence>
<comment type="caution">
    <text evidence="16">The sequence shown here is derived from an EMBL/GenBank/DDBJ whole genome shotgun (WGS) entry which is preliminary data.</text>
</comment>
<dbReference type="SUPFAM" id="SSF56112">
    <property type="entry name" value="Protein kinase-like (PK-like)"/>
    <property type="match status" value="1"/>
</dbReference>
<dbReference type="Gene3D" id="1.10.510.10">
    <property type="entry name" value="Transferase(Phosphotransferase) domain 1"/>
    <property type="match status" value="2"/>
</dbReference>
<protein>
    <recommendedName>
        <fullName evidence="15">Protein kinase domain-containing protein</fullName>
    </recommendedName>
</protein>
<gene>
    <name evidence="16" type="ORF">V6N12_061261</name>
</gene>
<feature type="chain" id="PRO_5046144947" description="Protein kinase domain-containing protein" evidence="14">
    <location>
        <begin position="20"/>
        <end position="1006"/>
    </location>
</feature>
<keyword evidence="2" id="KW-0597">Phosphoprotein</keyword>
<evidence type="ECO:0000256" key="7">
    <source>
        <dbReference type="ARBA" id="ARBA00022840"/>
    </source>
</evidence>
<accession>A0ABR2DY98</accession>
<keyword evidence="11" id="KW-0325">Glycoprotein</keyword>
<sequence>MVVGFVFYFILQLPWLIRASSSDCQENCGVIDIRFPFGIKKGCYHNSWFRVTCNETANGPKAFISRINVELLGSSFQGDNIVIVNNPVTYLKCGDRGNNGTTSPSKVDLHDSPFFFSSRSNGFGSVGCGNLATVYRNNETTPISSCLQQSCGDLASTLGSCYVTISENFTSYTASMTEIINPGSKGCTSAFLFSTLSYLTVYPGSSDQQLPPHPSLEFLLDVSINTTHVPAVLEWNPCNLEVALCDEILKSAAQHYMRDDGCAGRCGNVDIPYPFGIEVGCYMNEWFRVTCNETTHGSRPYLTSIGQQLLNVSVPEGTVVVNNSVTYSNCFNRDGEANGISVNLTDTPFSFSAFYNRFMSVGRGSLATILRSPTDEYPLGGCLQPICSNVTSDAHCTTDFPWDLSSFAVNMEEIYPHDATAKSCGSAFIVDQRYPDIIKHRNDASDWTTTRVPVTLRWSTQIRGLCECPSGYYSTLNGEYIWTNLSESYLCVCAYNANGRISTDACQEQLEICMDSYRYTYMLCSNTSRSKCSPLSCPEGYQHTGVMCKPIQLTKQYKKSHYMAIIIGCSTSLGTLVALIGTWHSLKVFERRKRIKLKQKYFEKNGGLLLQQQLSSTESNVERVRLFTSKELEKATDHFNENRILGHGGQGTVYKGMLTDGSIVAIKKSNMMEEKKSDETRLKQFINEVMLLSHINHRNVVKLLGCCLETKVPLLVYEFIPNGTLSQLIHSPNEDFQLTWKMRLRIAIEIANALSYLHSAASVPIYHRDIKSSNILLDDKYRAKVSDFGTSKSVALEQTHVTTRVQGTFGYLDPEYFRSRQSEEEVRSLANFFLLSMKENSLLDIIDPLIKNGSPGTDIVAVAELAKRCLNLNGKKRPTMKEIAMELEQIRSSEGANAIEQNADEDSDIDDMFEPSSTASCSLSSSIVNVLSRSFAVVAIETEEGLSGTRVRMVGGGCEAGGGPAEVFEAAARSGALLLQVLERIVCVGLWLLFTVCEEQEDKGFE</sequence>
<keyword evidence="7" id="KW-0067">ATP-binding</keyword>
<evidence type="ECO:0000256" key="12">
    <source>
        <dbReference type="ARBA" id="ARBA00047558"/>
    </source>
</evidence>
<keyword evidence="17" id="KW-1185">Reference proteome</keyword>
<dbReference type="PROSITE" id="PS00108">
    <property type="entry name" value="PROTEIN_KINASE_ST"/>
    <property type="match status" value="1"/>
</dbReference>
<feature type="signal peptide" evidence="14">
    <location>
        <begin position="1"/>
        <end position="19"/>
    </location>
</feature>
<keyword evidence="10" id="KW-1015">Disulfide bond</keyword>
<dbReference type="SMART" id="SM00220">
    <property type="entry name" value="S_TKc"/>
    <property type="match status" value="1"/>
</dbReference>
<keyword evidence="6" id="KW-0418">Kinase</keyword>
<keyword evidence="4 14" id="KW-0732">Signal</keyword>
<feature type="domain" description="Protein kinase" evidence="15">
    <location>
        <begin position="639"/>
        <end position="890"/>
    </location>
</feature>
<reference evidence="16 17" key="1">
    <citation type="journal article" date="2024" name="G3 (Bethesda)">
        <title>Genome assembly of Hibiscus sabdariffa L. provides insights into metabolisms of medicinal natural products.</title>
        <authorList>
            <person name="Kim T."/>
        </authorList>
    </citation>
    <scope>NUCLEOTIDE SEQUENCE [LARGE SCALE GENOMIC DNA]</scope>
    <source>
        <strain evidence="16">TK-2024</strain>
        <tissue evidence="16">Old leaves</tissue>
    </source>
</reference>